<dbReference type="SMART" id="SM00408">
    <property type="entry name" value="IGc2"/>
    <property type="match status" value="4"/>
</dbReference>
<evidence type="ECO:0000256" key="1">
    <source>
        <dbReference type="ARBA" id="ARBA00022729"/>
    </source>
</evidence>
<evidence type="ECO:0000313" key="8">
    <source>
        <dbReference type="Proteomes" id="UP000694569"/>
    </source>
</evidence>
<keyword evidence="5" id="KW-1133">Transmembrane helix</keyword>
<dbReference type="InterPro" id="IPR036179">
    <property type="entry name" value="Ig-like_dom_sf"/>
</dbReference>
<feature type="domain" description="Ig-like" evidence="6">
    <location>
        <begin position="411"/>
        <end position="489"/>
    </location>
</feature>
<keyword evidence="2" id="KW-1015">Disulfide bond</keyword>
<sequence length="588" mass="65550">MDYGLTWSSLIIFCFAIVYILPTFLYAQPFLSLNEMVPEVEGVVKRSVELHCAEGDAISMFIWNFIKFGTDRPIPIAHNNRVYTETSFLGDIHLKNSTLVIENLNLESEGRYMCQCFYSNGDFTTVYVDLKILVPVTTPMLQINNSTPVEGSPVLLNCSAKNGTGPISYTWHRYTIHEGFMPVPDGTTSVLILSEAKRAHTGWYTCTVRNAVNVETSGRLYLDVIFGPDEPFIEIKPYAVIEKGFSANEQEEVTLNCSALSNPPSHYIWFYNNSQVYSGQIYIIPRISRSQTGLYTCLAKNNLLGTRTQLTVAITVFYLPAGSPVCSARSHNNYKEVALSCSWEGGHPLVQVRWSESSEANHMKMSNSNATKILTGADIQNGSSYTCLISHPGLQNDVRCVTTISIPSGGPNCNAVSTKQNDYIMLTCEWPGGLPRVMLEWNNKEIGDSKESSNIHVLKSTPSYNNKLFTCIALHPMNSVHKTCHVRLESPVLETSQNISVLEGNDAQIGCFLRSANLTAEITWFNNKNKEITPDSQKYGILKGTNWSTLTIRETEWSIDGGFYQCSAFNAVGNSSNSIWLQVNSMYE</sequence>
<dbReference type="CDD" id="cd00096">
    <property type="entry name" value="Ig"/>
    <property type="match status" value="1"/>
</dbReference>
<evidence type="ECO:0000256" key="3">
    <source>
        <dbReference type="ARBA" id="ARBA00023180"/>
    </source>
</evidence>
<feature type="domain" description="Ig-like" evidence="6">
    <location>
        <begin position="320"/>
        <end position="405"/>
    </location>
</feature>
<dbReference type="Pfam" id="PF13895">
    <property type="entry name" value="Ig_2"/>
    <property type="match status" value="1"/>
</dbReference>
<dbReference type="PROSITE" id="PS50835">
    <property type="entry name" value="IG_LIKE"/>
    <property type="match status" value="5"/>
</dbReference>
<dbReference type="Proteomes" id="UP000694569">
    <property type="component" value="Unplaced"/>
</dbReference>
<dbReference type="Ensembl" id="ENSLLET00000019909.1">
    <property type="protein sequence ID" value="ENSLLEP00000019158.1"/>
    <property type="gene ID" value="ENSLLEG00000012144.1"/>
</dbReference>
<dbReference type="SMART" id="SM00409">
    <property type="entry name" value="IG"/>
    <property type="match status" value="4"/>
</dbReference>
<keyword evidence="5" id="KW-0472">Membrane</keyword>
<evidence type="ECO:0000259" key="6">
    <source>
        <dbReference type="PROSITE" id="PS50835"/>
    </source>
</evidence>
<dbReference type="OrthoDB" id="9442762at2759"/>
<evidence type="ECO:0000256" key="4">
    <source>
        <dbReference type="ARBA" id="ARBA00023319"/>
    </source>
</evidence>
<organism evidence="7 8">
    <name type="scientific">Leptobrachium leishanense</name>
    <name type="common">Leishan spiny toad</name>
    <dbReference type="NCBI Taxonomy" id="445787"/>
    <lineage>
        <taxon>Eukaryota</taxon>
        <taxon>Metazoa</taxon>
        <taxon>Chordata</taxon>
        <taxon>Craniata</taxon>
        <taxon>Vertebrata</taxon>
        <taxon>Euteleostomi</taxon>
        <taxon>Amphibia</taxon>
        <taxon>Batrachia</taxon>
        <taxon>Anura</taxon>
        <taxon>Pelobatoidea</taxon>
        <taxon>Megophryidae</taxon>
        <taxon>Leptobrachium</taxon>
    </lineage>
</organism>
<keyword evidence="1" id="KW-0732">Signal</keyword>
<dbReference type="InterPro" id="IPR003598">
    <property type="entry name" value="Ig_sub2"/>
</dbReference>
<protein>
    <recommendedName>
        <fullName evidence="6">Ig-like domain-containing protein</fullName>
    </recommendedName>
</protein>
<name>A0A8C5MSS5_9ANUR</name>
<evidence type="ECO:0000256" key="2">
    <source>
        <dbReference type="ARBA" id="ARBA00023157"/>
    </source>
</evidence>
<proteinExistence type="predicted"/>
<dbReference type="InterPro" id="IPR013783">
    <property type="entry name" value="Ig-like_fold"/>
</dbReference>
<dbReference type="Pfam" id="PF07679">
    <property type="entry name" value="I-set"/>
    <property type="match status" value="1"/>
</dbReference>
<dbReference type="Pfam" id="PF13927">
    <property type="entry name" value="Ig_3"/>
    <property type="match status" value="1"/>
</dbReference>
<dbReference type="GeneTree" id="ENSGT00940000163088"/>
<accession>A0A8C5MSS5</accession>
<feature type="domain" description="Ig-like" evidence="6">
    <location>
        <begin position="135"/>
        <end position="217"/>
    </location>
</feature>
<dbReference type="AlphaFoldDB" id="A0A8C5MSS5"/>
<dbReference type="Gene3D" id="2.60.40.10">
    <property type="entry name" value="Immunoglobulins"/>
    <property type="match status" value="5"/>
</dbReference>
<feature type="transmembrane region" description="Helical" evidence="5">
    <location>
        <begin position="6"/>
        <end position="27"/>
    </location>
</feature>
<dbReference type="InterPro" id="IPR052598">
    <property type="entry name" value="IgSF_CEA-related"/>
</dbReference>
<evidence type="ECO:0000313" key="7">
    <source>
        <dbReference type="Ensembl" id="ENSLLEP00000019158.1"/>
    </source>
</evidence>
<dbReference type="PANTHER" id="PTHR44337:SF23">
    <property type="entry name" value="V-SET AND IMMUNOGLOBULIN DOMAIN CONTAINING 10 LIKE 2"/>
    <property type="match status" value="1"/>
</dbReference>
<keyword evidence="5" id="KW-0812">Transmembrane</keyword>
<keyword evidence="8" id="KW-1185">Reference proteome</keyword>
<feature type="domain" description="Ig-like" evidence="6">
    <location>
        <begin position="231"/>
        <end position="313"/>
    </location>
</feature>
<keyword evidence="3" id="KW-0325">Glycoprotein</keyword>
<dbReference type="InterPro" id="IPR003599">
    <property type="entry name" value="Ig_sub"/>
</dbReference>
<reference evidence="7" key="1">
    <citation type="submission" date="2025-08" db="UniProtKB">
        <authorList>
            <consortium name="Ensembl"/>
        </authorList>
    </citation>
    <scope>IDENTIFICATION</scope>
</reference>
<dbReference type="InterPro" id="IPR007110">
    <property type="entry name" value="Ig-like_dom"/>
</dbReference>
<feature type="domain" description="Ig-like" evidence="6">
    <location>
        <begin position="491"/>
        <end position="584"/>
    </location>
</feature>
<evidence type="ECO:0000256" key="5">
    <source>
        <dbReference type="SAM" id="Phobius"/>
    </source>
</evidence>
<keyword evidence="4" id="KW-0393">Immunoglobulin domain</keyword>
<dbReference type="PANTHER" id="PTHR44337">
    <property type="entry name" value="CARCINOEMBRYONIC ANTIGEN-RELATED CELL ADHESION MOLECULE 8"/>
    <property type="match status" value="1"/>
</dbReference>
<dbReference type="SUPFAM" id="SSF48726">
    <property type="entry name" value="Immunoglobulin"/>
    <property type="match status" value="5"/>
</dbReference>
<dbReference type="InterPro" id="IPR013098">
    <property type="entry name" value="Ig_I-set"/>
</dbReference>
<reference evidence="7" key="2">
    <citation type="submission" date="2025-09" db="UniProtKB">
        <authorList>
            <consortium name="Ensembl"/>
        </authorList>
    </citation>
    <scope>IDENTIFICATION</scope>
</reference>